<evidence type="ECO:0000256" key="2">
    <source>
        <dbReference type="PROSITE-ProRule" id="PRU00169"/>
    </source>
</evidence>
<dbReference type="PANTHER" id="PTHR44591:SF3">
    <property type="entry name" value="RESPONSE REGULATORY DOMAIN-CONTAINING PROTEIN"/>
    <property type="match status" value="1"/>
</dbReference>
<sequence length="224" mass="24267">MRRRILLVDDEVAVLLTLKAVLEISGFDVDTAASAREGISKLHTREYQMLITDMRMEHDVAGIEVIKAARLANYHPAVALLTAFPVAEEDWQEMGADQLLVKPMHTRILLQQIEDLIASHERKLAALGLTLTASNPAAAKATGKKKTTVKKAVGKKAVGKKAVVKKAIAKKVATRTSPAKKAATAKTPIRKKSVVKKAIVKKAIAKKATKAAAKSKPARRRTKS</sequence>
<dbReference type="EMBL" id="JACCCU010000003">
    <property type="protein sequence ID" value="NYF91630.1"/>
    <property type="molecule type" value="Genomic_DNA"/>
</dbReference>
<accession>A0A852VJ31</accession>
<gene>
    <name evidence="5" type="ORF">HDF08_003749</name>
</gene>
<evidence type="ECO:0000256" key="3">
    <source>
        <dbReference type="SAM" id="MobiDB-lite"/>
    </source>
</evidence>
<dbReference type="InterPro" id="IPR001789">
    <property type="entry name" value="Sig_transdc_resp-reg_receiver"/>
</dbReference>
<keyword evidence="5" id="KW-0238">DNA-binding</keyword>
<dbReference type="AlphaFoldDB" id="A0A852VJ31"/>
<dbReference type="SUPFAM" id="SSF52172">
    <property type="entry name" value="CheY-like"/>
    <property type="match status" value="1"/>
</dbReference>
<dbReference type="SMART" id="SM00448">
    <property type="entry name" value="REC"/>
    <property type="match status" value="1"/>
</dbReference>
<dbReference type="GO" id="GO:0003677">
    <property type="term" value="F:DNA binding"/>
    <property type="evidence" value="ECO:0007669"/>
    <property type="project" value="UniProtKB-KW"/>
</dbReference>
<dbReference type="CDD" id="cd00156">
    <property type="entry name" value="REC"/>
    <property type="match status" value="1"/>
</dbReference>
<comment type="caution">
    <text evidence="5">The sequence shown here is derived from an EMBL/GenBank/DDBJ whole genome shotgun (WGS) entry which is preliminary data.</text>
</comment>
<evidence type="ECO:0000313" key="6">
    <source>
        <dbReference type="Proteomes" id="UP000564385"/>
    </source>
</evidence>
<feature type="domain" description="Response regulatory" evidence="4">
    <location>
        <begin position="4"/>
        <end position="117"/>
    </location>
</feature>
<reference evidence="5 6" key="1">
    <citation type="submission" date="2020-07" db="EMBL/GenBank/DDBJ databases">
        <title>Genomic Encyclopedia of Type Strains, Phase IV (KMG-V): Genome sequencing to study the core and pangenomes of soil and plant-associated prokaryotes.</title>
        <authorList>
            <person name="Whitman W."/>
        </authorList>
    </citation>
    <scope>NUCLEOTIDE SEQUENCE [LARGE SCALE GENOMIC DNA]</scope>
    <source>
        <strain evidence="5 6">M8UP22</strain>
    </source>
</reference>
<dbReference type="InterPro" id="IPR011006">
    <property type="entry name" value="CheY-like_superfamily"/>
</dbReference>
<protein>
    <submittedName>
        <fullName evidence="5">DNA-binding response OmpR family regulator</fullName>
    </submittedName>
</protein>
<dbReference type="Pfam" id="PF00072">
    <property type="entry name" value="Response_reg"/>
    <property type="match status" value="1"/>
</dbReference>
<dbReference type="PROSITE" id="PS50110">
    <property type="entry name" value="RESPONSE_REGULATORY"/>
    <property type="match status" value="1"/>
</dbReference>
<dbReference type="InterPro" id="IPR050595">
    <property type="entry name" value="Bact_response_regulator"/>
</dbReference>
<feature type="modified residue" description="4-aspartylphosphate" evidence="2">
    <location>
        <position position="53"/>
    </location>
</feature>
<keyword evidence="1 2" id="KW-0597">Phosphoprotein</keyword>
<dbReference type="Proteomes" id="UP000564385">
    <property type="component" value="Unassembled WGS sequence"/>
</dbReference>
<dbReference type="Gene3D" id="3.40.50.2300">
    <property type="match status" value="1"/>
</dbReference>
<evidence type="ECO:0000256" key="1">
    <source>
        <dbReference type="ARBA" id="ARBA00022553"/>
    </source>
</evidence>
<evidence type="ECO:0000259" key="4">
    <source>
        <dbReference type="PROSITE" id="PS50110"/>
    </source>
</evidence>
<dbReference type="PANTHER" id="PTHR44591">
    <property type="entry name" value="STRESS RESPONSE REGULATOR PROTEIN 1"/>
    <property type="match status" value="1"/>
</dbReference>
<organism evidence="5 6">
    <name type="scientific">Tunturiibacter lichenicola</name>
    <dbReference type="NCBI Taxonomy" id="2051959"/>
    <lineage>
        <taxon>Bacteria</taxon>
        <taxon>Pseudomonadati</taxon>
        <taxon>Acidobacteriota</taxon>
        <taxon>Terriglobia</taxon>
        <taxon>Terriglobales</taxon>
        <taxon>Acidobacteriaceae</taxon>
        <taxon>Tunturiibacter</taxon>
    </lineage>
</organism>
<feature type="region of interest" description="Disordered" evidence="3">
    <location>
        <begin position="205"/>
        <end position="224"/>
    </location>
</feature>
<proteinExistence type="predicted"/>
<dbReference type="GO" id="GO:0000160">
    <property type="term" value="P:phosphorelay signal transduction system"/>
    <property type="evidence" value="ECO:0007669"/>
    <property type="project" value="InterPro"/>
</dbReference>
<name>A0A852VJ31_9BACT</name>
<evidence type="ECO:0000313" key="5">
    <source>
        <dbReference type="EMBL" id="NYF91630.1"/>
    </source>
</evidence>